<dbReference type="PANTHER" id="PTHR33339:SF1">
    <property type="entry name" value="LYSM DOMAIN-CONTAINING PROTEIN"/>
    <property type="match status" value="1"/>
</dbReference>
<dbReference type="EMBL" id="AJIL01000008">
    <property type="protein sequence ID" value="KNF05342.1"/>
    <property type="molecule type" value="Genomic_DNA"/>
</dbReference>
<evidence type="ECO:0000313" key="4">
    <source>
        <dbReference type="EMBL" id="KNF05342.1"/>
    </source>
</evidence>
<dbReference type="Pfam" id="PF25278">
    <property type="entry name" value="DUF7872"/>
    <property type="match status" value="1"/>
</dbReference>
<keyword evidence="5" id="KW-1185">Reference proteome</keyword>
<feature type="signal peptide" evidence="2">
    <location>
        <begin position="1"/>
        <end position="21"/>
    </location>
</feature>
<feature type="transmembrane region" description="Helical" evidence="1">
    <location>
        <begin position="200"/>
        <end position="224"/>
    </location>
</feature>
<dbReference type="OrthoDB" id="2501761at2759"/>
<keyword evidence="2" id="KW-0732">Signal</keyword>
<evidence type="ECO:0000313" key="5">
    <source>
        <dbReference type="Proteomes" id="UP000054564"/>
    </source>
</evidence>
<feature type="domain" description="DUF7872" evidence="3">
    <location>
        <begin position="227"/>
        <end position="444"/>
    </location>
</feature>
<dbReference type="Proteomes" id="UP000054564">
    <property type="component" value="Unassembled WGS sequence"/>
</dbReference>
<keyword evidence="1" id="KW-1133">Transmembrane helix</keyword>
<evidence type="ECO:0000259" key="3">
    <source>
        <dbReference type="Pfam" id="PF25278"/>
    </source>
</evidence>
<reference evidence="5" key="1">
    <citation type="submission" date="2014-03" db="EMBL/GenBank/DDBJ databases">
        <title>The Genome Sequence of Puccinia striiformis f. sp. tritici PST-78.</title>
        <authorList>
            <consortium name="The Broad Institute Genome Sequencing Platform"/>
            <person name="Cuomo C."/>
            <person name="Hulbert S."/>
            <person name="Chen X."/>
            <person name="Walker B."/>
            <person name="Young S.K."/>
            <person name="Zeng Q."/>
            <person name="Gargeya S."/>
            <person name="Fitzgerald M."/>
            <person name="Haas B."/>
            <person name="Abouelleil A."/>
            <person name="Alvarado L."/>
            <person name="Arachchi H.M."/>
            <person name="Berlin A.M."/>
            <person name="Chapman S.B."/>
            <person name="Goldberg J."/>
            <person name="Griggs A."/>
            <person name="Gujja S."/>
            <person name="Hansen M."/>
            <person name="Howarth C."/>
            <person name="Imamovic A."/>
            <person name="Larimer J."/>
            <person name="McCowan C."/>
            <person name="Montmayeur A."/>
            <person name="Murphy C."/>
            <person name="Neiman D."/>
            <person name="Pearson M."/>
            <person name="Priest M."/>
            <person name="Roberts A."/>
            <person name="Saif S."/>
            <person name="Shea T."/>
            <person name="Sisk P."/>
            <person name="Sykes S."/>
            <person name="Wortman J."/>
            <person name="Nusbaum C."/>
            <person name="Birren B."/>
        </authorList>
    </citation>
    <scope>NUCLEOTIDE SEQUENCE [LARGE SCALE GENOMIC DNA]</scope>
    <source>
        <strain evidence="5">race PST-78</strain>
    </source>
</reference>
<dbReference type="InterPro" id="IPR057194">
    <property type="entry name" value="DUF7872"/>
</dbReference>
<proteinExistence type="predicted"/>
<gene>
    <name evidence="4" type="ORF">PSTG_01558</name>
</gene>
<organism evidence="4 5">
    <name type="scientific">Puccinia striiformis f. sp. tritici PST-78</name>
    <dbReference type="NCBI Taxonomy" id="1165861"/>
    <lineage>
        <taxon>Eukaryota</taxon>
        <taxon>Fungi</taxon>
        <taxon>Dikarya</taxon>
        <taxon>Basidiomycota</taxon>
        <taxon>Pucciniomycotina</taxon>
        <taxon>Pucciniomycetes</taxon>
        <taxon>Pucciniales</taxon>
        <taxon>Pucciniaceae</taxon>
        <taxon>Puccinia</taxon>
    </lineage>
</organism>
<sequence>MGLCNWKFLCLGASLVSQSISLPHLRPNHQVNNNQTSNHQNLGPASLPRLNLTRQSNLDGCLKDPLTKQLWNKMGMDPHLKQYPGGMNLSLTDYADKVGATNFYCGIGNDCNPSQTCVGINQQDWYALAAAHRFNTFVNQIYEATAYALGVVSDLSPTMVDDLIPDATNFWNFSAVYVGILTAWITGIPAAIFGGGVGSIIWMVMMSTMFVGSAAVWVVANLYIPDPQKFVRWSEVIYRLQDFENHMQGALSNFTQNVIDSGISTEQGLYGISKEGNLFDDMKFRTESEIQTDLEQTLKLRSLSHILKIQNAFVTRGSQPCNGDGPNGALNEPGKLSYCDNGGIMMNIVLAGEKDREEPIYNAAMVADKYGLSTELLTTTAWRCQQKYGVYRHPTVVNATQPYDTSSDCLFNLPVCDLTDPAIRDNKHHMGVVEACRKLGKLPI</sequence>
<accession>A0A0L0W1J2</accession>
<evidence type="ECO:0000256" key="2">
    <source>
        <dbReference type="SAM" id="SignalP"/>
    </source>
</evidence>
<name>A0A0L0W1J2_9BASI</name>
<keyword evidence="1" id="KW-0472">Membrane</keyword>
<keyword evidence="1" id="KW-0812">Transmembrane</keyword>
<evidence type="ECO:0000256" key="1">
    <source>
        <dbReference type="SAM" id="Phobius"/>
    </source>
</evidence>
<feature type="transmembrane region" description="Helical" evidence="1">
    <location>
        <begin position="170"/>
        <end position="193"/>
    </location>
</feature>
<feature type="chain" id="PRO_5005550749" description="DUF7872 domain-containing protein" evidence="2">
    <location>
        <begin position="22"/>
        <end position="444"/>
    </location>
</feature>
<dbReference type="PANTHER" id="PTHR33339">
    <property type="entry name" value="LYSM DOMAIN-CONTAINING PROTEIN"/>
    <property type="match status" value="1"/>
</dbReference>
<protein>
    <recommendedName>
        <fullName evidence="3">DUF7872 domain-containing protein</fullName>
    </recommendedName>
</protein>
<dbReference type="AlphaFoldDB" id="A0A0L0W1J2"/>
<comment type="caution">
    <text evidence="4">The sequence shown here is derived from an EMBL/GenBank/DDBJ whole genome shotgun (WGS) entry which is preliminary data.</text>
</comment>